<dbReference type="PANTHER" id="PTHR42037">
    <property type="match status" value="1"/>
</dbReference>
<evidence type="ECO:0000313" key="2">
    <source>
        <dbReference type="Proteomes" id="UP000249619"/>
    </source>
</evidence>
<name>A0A364NBK7_STELY</name>
<dbReference type="InterPro" id="IPR027796">
    <property type="entry name" value="OTT_1508_deam-like"/>
</dbReference>
<reference evidence="2" key="1">
    <citation type="submission" date="2018-05" db="EMBL/GenBank/DDBJ databases">
        <title>Draft genome sequence of Stemphylium lycopersici strain CIDEFI 213.</title>
        <authorList>
            <person name="Medina R."/>
            <person name="Franco M.E.E."/>
            <person name="Lucentini C.G."/>
            <person name="Saparrat M.C.N."/>
            <person name="Balatti P.A."/>
        </authorList>
    </citation>
    <scope>NUCLEOTIDE SEQUENCE [LARGE SCALE GENOMIC DNA]</scope>
    <source>
        <strain evidence="2">CIDEFI 213</strain>
    </source>
</reference>
<dbReference type="EMBL" id="QGDH01000020">
    <property type="protein sequence ID" value="RAR14577.1"/>
    <property type="molecule type" value="Genomic_DNA"/>
</dbReference>
<accession>A0A364NBK7</accession>
<evidence type="ECO:0000313" key="1">
    <source>
        <dbReference type="EMBL" id="RAR14577.1"/>
    </source>
</evidence>
<organism evidence="1 2">
    <name type="scientific">Stemphylium lycopersici</name>
    <name type="common">Tomato gray leaf spot disease fungus</name>
    <name type="synonym">Thyrospora lycopersici</name>
    <dbReference type="NCBI Taxonomy" id="183478"/>
    <lineage>
        <taxon>Eukaryota</taxon>
        <taxon>Fungi</taxon>
        <taxon>Dikarya</taxon>
        <taxon>Ascomycota</taxon>
        <taxon>Pezizomycotina</taxon>
        <taxon>Dothideomycetes</taxon>
        <taxon>Pleosporomycetidae</taxon>
        <taxon>Pleosporales</taxon>
        <taxon>Pleosporineae</taxon>
        <taxon>Pleosporaceae</taxon>
        <taxon>Stemphylium</taxon>
    </lineage>
</organism>
<dbReference type="AlphaFoldDB" id="A0A364NBK7"/>
<dbReference type="STRING" id="183478.A0A364NBK7"/>
<sequence>MGEANIPPSDPRAVREGKEKIRKVEETTLYPRISLYELLTKWKSEDEPRKRSEGDSKNEARRHFLDSFAYLCDVEKGGKTVTAAALRSLPNSDETNLLLAANEGIRDEVLRYAKNILSQLKSMPEEDIVQTLRKKLKILYDTQKPLPTEKYIDICFEMRREELQGIRGRSTEPNDDFCNLSHYIWRIGATREKANMVVKAMDEDRSLRHISSEIETIKAPVVKEMVLDSRYMNPHEILHDIYNDSKYKEASQAEKAFLRLYQLDPAGERPIYTEMVSAKRSRVVTRVHAELQVADVFSRRQHYKFVADDKYIGCSKPACYFCYEWFSTHKHGYVRPATHGKIILGCRGPDHELNETGAEVILNMYKGISRQIGQHIFEFLCQKLPERSGQYMSTEAETRATSHVSLG</sequence>
<dbReference type="PANTHER" id="PTHR42037:SF1">
    <property type="match status" value="1"/>
</dbReference>
<proteinExistence type="predicted"/>
<dbReference type="Proteomes" id="UP000249619">
    <property type="component" value="Unassembled WGS sequence"/>
</dbReference>
<dbReference type="Pfam" id="PF14441">
    <property type="entry name" value="OTT_1508_deam"/>
    <property type="match status" value="1"/>
</dbReference>
<keyword evidence="2" id="KW-1185">Reference proteome</keyword>
<protein>
    <submittedName>
        <fullName evidence="1">Ott 1508-like deaminase</fullName>
    </submittedName>
</protein>
<comment type="caution">
    <text evidence="1">The sequence shown here is derived from an EMBL/GenBank/DDBJ whole genome shotgun (WGS) entry which is preliminary data.</text>
</comment>
<gene>
    <name evidence="1" type="ORF">DDE83_001976</name>
</gene>
<dbReference type="OrthoDB" id="3251507at2759"/>